<dbReference type="RefSeq" id="WP_204913553.1">
    <property type="nucleotide sequence ID" value="NZ_BAAAYR010000004.1"/>
</dbReference>
<name>A0ABP6XUQ0_9ACTN</name>
<keyword evidence="3" id="KW-1185">Reference proteome</keyword>
<feature type="region of interest" description="Disordered" evidence="1">
    <location>
        <begin position="36"/>
        <end position="64"/>
    </location>
</feature>
<evidence type="ECO:0000313" key="2">
    <source>
        <dbReference type="EMBL" id="GAA3572487.1"/>
    </source>
</evidence>
<reference evidence="3" key="1">
    <citation type="journal article" date="2019" name="Int. J. Syst. Evol. Microbiol.">
        <title>The Global Catalogue of Microorganisms (GCM) 10K type strain sequencing project: providing services to taxonomists for standard genome sequencing and annotation.</title>
        <authorList>
            <consortium name="The Broad Institute Genomics Platform"/>
            <consortium name="The Broad Institute Genome Sequencing Center for Infectious Disease"/>
            <person name="Wu L."/>
            <person name="Ma J."/>
        </authorList>
    </citation>
    <scope>NUCLEOTIDE SEQUENCE [LARGE SCALE GENOMIC DNA]</scope>
    <source>
        <strain evidence="3">JCM 16540</strain>
    </source>
</reference>
<protein>
    <recommendedName>
        <fullName evidence="4">DUF5666 domain-containing protein</fullName>
    </recommendedName>
</protein>
<feature type="region of interest" description="Disordered" evidence="1">
    <location>
        <begin position="148"/>
        <end position="186"/>
    </location>
</feature>
<feature type="compositionally biased region" description="Gly residues" evidence="1">
    <location>
        <begin position="170"/>
        <end position="182"/>
    </location>
</feature>
<accession>A0ABP6XUQ0</accession>
<organism evidence="2 3">
    <name type="scientific">Microlunatus spumicola</name>
    <dbReference type="NCBI Taxonomy" id="81499"/>
    <lineage>
        <taxon>Bacteria</taxon>
        <taxon>Bacillati</taxon>
        <taxon>Actinomycetota</taxon>
        <taxon>Actinomycetes</taxon>
        <taxon>Propionibacteriales</taxon>
        <taxon>Propionibacteriaceae</taxon>
        <taxon>Microlunatus</taxon>
    </lineage>
</organism>
<dbReference type="EMBL" id="BAAAYR010000004">
    <property type="protein sequence ID" value="GAA3572487.1"/>
    <property type="molecule type" value="Genomic_DNA"/>
</dbReference>
<feature type="compositionally biased region" description="Low complexity" evidence="1">
    <location>
        <begin position="154"/>
        <end position="169"/>
    </location>
</feature>
<dbReference type="PROSITE" id="PS51257">
    <property type="entry name" value="PROKAR_LIPOPROTEIN"/>
    <property type="match status" value="1"/>
</dbReference>
<feature type="compositionally biased region" description="Gly residues" evidence="1">
    <location>
        <begin position="270"/>
        <end position="283"/>
    </location>
</feature>
<evidence type="ECO:0008006" key="4">
    <source>
        <dbReference type="Google" id="ProtNLM"/>
    </source>
</evidence>
<feature type="region of interest" description="Disordered" evidence="1">
    <location>
        <begin position="270"/>
        <end position="290"/>
    </location>
</feature>
<evidence type="ECO:0000256" key="1">
    <source>
        <dbReference type="SAM" id="MobiDB-lite"/>
    </source>
</evidence>
<comment type="caution">
    <text evidence="2">The sequence shown here is derived from an EMBL/GenBank/DDBJ whole genome shotgun (WGS) entry which is preliminary data.</text>
</comment>
<dbReference type="Proteomes" id="UP001500767">
    <property type="component" value="Unassembled WGS sequence"/>
</dbReference>
<proteinExistence type="predicted"/>
<evidence type="ECO:0000313" key="3">
    <source>
        <dbReference type="Proteomes" id="UP001500767"/>
    </source>
</evidence>
<gene>
    <name evidence="2" type="ORF">GCM10022197_31550</name>
</gene>
<sequence>MSATLARRLRPLTRPALLVATLTAGLALTLSGCSGSGGSTAGADPTSGTGTGQRAGGQRQPGVSGLIASVSGKTLQVQSTSEQTAVTWTGATTFTETKKASASALKTGLCATVRSADASASPGTTVAAASVTLSPAVDGACTGVLGGAGGGRPSGTPSGARPSGAPSGAAGSGTGGFGGRGTSGRVTSVDGSTFVVAATEPGGGTTTSDVTVTTAATTTWSEVAKASAADATVGRCATANGTTSGTGALTARTVRLSAPTAEGTCATFAGGRGGGQAGQGQPAGGSTTHG</sequence>